<organism evidence="6 7">
    <name type="scientific">Kineosporia succinea</name>
    <dbReference type="NCBI Taxonomy" id="84632"/>
    <lineage>
        <taxon>Bacteria</taxon>
        <taxon>Bacillati</taxon>
        <taxon>Actinomycetota</taxon>
        <taxon>Actinomycetes</taxon>
        <taxon>Kineosporiales</taxon>
        <taxon>Kineosporiaceae</taxon>
        <taxon>Kineosporia</taxon>
    </lineage>
</organism>
<protein>
    <submittedName>
        <fullName evidence="6">ABC-type oligopeptide transport system ATPase subunit</fullName>
    </submittedName>
</protein>
<name>A0ABT9PAP8_9ACTN</name>
<keyword evidence="7" id="KW-1185">Reference proteome</keyword>
<dbReference type="SUPFAM" id="SSF52540">
    <property type="entry name" value="P-loop containing nucleoside triphosphate hydrolases"/>
    <property type="match status" value="1"/>
</dbReference>
<dbReference type="PROSITE" id="PS50893">
    <property type="entry name" value="ABC_TRANSPORTER_2"/>
    <property type="match status" value="1"/>
</dbReference>
<evidence type="ECO:0000259" key="5">
    <source>
        <dbReference type="PROSITE" id="PS50893"/>
    </source>
</evidence>
<dbReference type="Proteomes" id="UP001235712">
    <property type="component" value="Unassembled WGS sequence"/>
</dbReference>
<evidence type="ECO:0000256" key="2">
    <source>
        <dbReference type="ARBA" id="ARBA00022448"/>
    </source>
</evidence>
<keyword evidence="4" id="KW-0067">ATP-binding</keyword>
<dbReference type="EMBL" id="JAUSQZ010000001">
    <property type="protein sequence ID" value="MDP9829767.1"/>
    <property type="molecule type" value="Genomic_DNA"/>
</dbReference>
<evidence type="ECO:0000256" key="3">
    <source>
        <dbReference type="ARBA" id="ARBA00022741"/>
    </source>
</evidence>
<dbReference type="Gene3D" id="3.40.50.300">
    <property type="entry name" value="P-loop containing nucleotide triphosphate hydrolases"/>
    <property type="match status" value="1"/>
</dbReference>
<gene>
    <name evidence="6" type="ORF">J2S57_005516</name>
</gene>
<keyword evidence="2" id="KW-0813">Transport</keyword>
<dbReference type="InterPro" id="IPR003439">
    <property type="entry name" value="ABC_transporter-like_ATP-bd"/>
</dbReference>
<dbReference type="InterPro" id="IPR003593">
    <property type="entry name" value="AAA+_ATPase"/>
</dbReference>
<dbReference type="InterPro" id="IPR027417">
    <property type="entry name" value="P-loop_NTPase"/>
</dbReference>
<proteinExistence type="inferred from homology"/>
<feature type="domain" description="ABC transporter" evidence="5">
    <location>
        <begin position="11"/>
        <end position="253"/>
    </location>
</feature>
<sequence>MSVNGSVKKILEVDGLTKTYPGASRPAAADVGFSMLEGTALGLVGESGSGKSTTARMIAGLEKPDAGWVLLGGKQIDGVSRRAMRQVRRDMQVVFQDPYSSLNPRMNVEQLVGEGLLVHGILPDRAARRAEVERLLGLVGLGHADLGAYPRSFSGGQRQRLAIARALAVRPRLLICDEPVSSLDVSVQAQVLNLLRDLQAELGLSILFIAHDLAVVRYLCDQVVVMSEGRVVEQGSREQIYGDPQHEYTRDLLAAVPVPDPAHSRRVRSDSVVEEKQ</sequence>
<dbReference type="InterPro" id="IPR050319">
    <property type="entry name" value="ABC_transp_ATP-bind"/>
</dbReference>
<evidence type="ECO:0000313" key="7">
    <source>
        <dbReference type="Proteomes" id="UP001235712"/>
    </source>
</evidence>
<comment type="similarity">
    <text evidence="1">Belongs to the ABC transporter superfamily.</text>
</comment>
<dbReference type="PANTHER" id="PTHR43776:SF7">
    <property type="entry name" value="D,D-DIPEPTIDE TRANSPORT ATP-BINDING PROTEIN DDPF-RELATED"/>
    <property type="match status" value="1"/>
</dbReference>
<evidence type="ECO:0000256" key="1">
    <source>
        <dbReference type="ARBA" id="ARBA00005417"/>
    </source>
</evidence>
<dbReference type="PANTHER" id="PTHR43776">
    <property type="entry name" value="TRANSPORT ATP-BINDING PROTEIN"/>
    <property type="match status" value="1"/>
</dbReference>
<dbReference type="InterPro" id="IPR017871">
    <property type="entry name" value="ABC_transporter-like_CS"/>
</dbReference>
<evidence type="ECO:0000256" key="4">
    <source>
        <dbReference type="ARBA" id="ARBA00022840"/>
    </source>
</evidence>
<reference evidence="6 7" key="1">
    <citation type="submission" date="2023-07" db="EMBL/GenBank/DDBJ databases">
        <title>Sequencing the genomes of 1000 actinobacteria strains.</title>
        <authorList>
            <person name="Klenk H.-P."/>
        </authorList>
    </citation>
    <scope>NUCLEOTIDE SEQUENCE [LARGE SCALE GENOMIC DNA]</scope>
    <source>
        <strain evidence="6 7">DSM 44388</strain>
    </source>
</reference>
<dbReference type="CDD" id="cd03257">
    <property type="entry name" value="ABC_NikE_OppD_transporters"/>
    <property type="match status" value="1"/>
</dbReference>
<dbReference type="Pfam" id="PF00005">
    <property type="entry name" value="ABC_tran"/>
    <property type="match status" value="1"/>
</dbReference>
<accession>A0ABT9PAP8</accession>
<comment type="caution">
    <text evidence="6">The sequence shown here is derived from an EMBL/GenBank/DDBJ whole genome shotgun (WGS) entry which is preliminary data.</text>
</comment>
<dbReference type="RefSeq" id="WP_307248262.1">
    <property type="nucleotide sequence ID" value="NZ_JAUSQZ010000001.1"/>
</dbReference>
<dbReference type="SMART" id="SM00382">
    <property type="entry name" value="AAA"/>
    <property type="match status" value="1"/>
</dbReference>
<evidence type="ECO:0000313" key="6">
    <source>
        <dbReference type="EMBL" id="MDP9829767.1"/>
    </source>
</evidence>
<dbReference type="PROSITE" id="PS00211">
    <property type="entry name" value="ABC_TRANSPORTER_1"/>
    <property type="match status" value="1"/>
</dbReference>
<keyword evidence="3" id="KW-0547">Nucleotide-binding</keyword>